<protein>
    <recommendedName>
        <fullName evidence="1">F-box domain-containing protein</fullName>
    </recommendedName>
</protein>
<name>A0ABR3FRJ3_9AGAR</name>
<dbReference type="InterPro" id="IPR001810">
    <property type="entry name" value="F-box_dom"/>
</dbReference>
<keyword evidence="3" id="KW-1185">Reference proteome</keyword>
<evidence type="ECO:0000259" key="1">
    <source>
        <dbReference type="PROSITE" id="PS50181"/>
    </source>
</evidence>
<dbReference type="PROSITE" id="PS50181">
    <property type="entry name" value="FBOX"/>
    <property type="match status" value="1"/>
</dbReference>
<dbReference type="Gene3D" id="1.20.1280.50">
    <property type="match status" value="1"/>
</dbReference>
<dbReference type="SUPFAM" id="SSF81383">
    <property type="entry name" value="F-box domain"/>
    <property type="match status" value="1"/>
</dbReference>
<dbReference type="Pfam" id="PF12937">
    <property type="entry name" value="F-box-like"/>
    <property type="match status" value="1"/>
</dbReference>
<dbReference type="InterPro" id="IPR036047">
    <property type="entry name" value="F-box-like_dom_sf"/>
</dbReference>
<dbReference type="CDD" id="cd09917">
    <property type="entry name" value="F-box_SF"/>
    <property type="match status" value="1"/>
</dbReference>
<dbReference type="Proteomes" id="UP001465976">
    <property type="component" value="Unassembled WGS sequence"/>
</dbReference>
<reference evidence="2 3" key="1">
    <citation type="submission" date="2024-02" db="EMBL/GenBank/DDBJ databases">
        <title>A draft genome for the cacao thread blight pathogen Marasmius crinis-equi.</title>
        <authorList>
            <person name="Cohen S.P."/>
            <person name="Baruah I.K."/>
            <person name="Amoako-Attah I."/>
            <person name="Bukari Y."/>
            <person name="Meinhardt L.W."/>
            <person name="Bailey B.A."/>
        </authorList>
    </citation>
    <scope>NUCLEOTIDE SEQUENCE [LARGE SCALE GENOMIC DNA]</scope>
    <source>
        <strain evidence="2 3">GH-76</strain>
    </source>
</reference>
<dbReference type="EMBL" id="JBAHYK010000141">
    <property type="protein sequence ID" value="KAL0577730.1"/>
    <property type="molecule type" value="Genomic_DNA"/>
</dbReference>
<dbReference type="SMART" id="SM00256">
    <property type="entry name" value="FBOX"/>
    <property type="match status" value="1"/>
</dbReference>
<comment type="caution">
    <text evidence="2">The sequence shown here is derived from an EMBL/GenBank/DDBJ whole genome shotgun (WGS) entry which is preliminary data.</text>
</comment>
<evidence type="ECO:0000313" key="2">
    <source>
        <dbReference type="EMBL" id="KAL0577730.1"/>
    </source>
</evidence>
<gene>
    <name evidence="2" type="ORF">V5O48_004279</name>
</gene>
<organism evidence="2 3">
    <name type="scientific">Marasmius crinis-equi</name>
    <dbReference type="NCBI Taxonomy" id="585013"/>
    <lineage>
        <taxon>Eukaryota</taxon>
        <taxon>Fungi</taxon>
        <taxon>Dikarya</taxon>
        <taxon>Basidiomycota</taxon>
        <taxon>Agaricomycotina</taxon>
        <taxon>Agaricomycetes</taxon>
        <taxon>Agaricomycetidae</taxon>
        <taxon>Agaricales</taxon>
        <taxon>Marasmiineae</taxon>
        <taxon>Marasmiaceae</taxon>
        <taxon>Marasmius</taxon>
    </lineage>
</organism>
<proteinExistence type="predicted"/>
<dbReference type="SUPFAM" id="SSF82171">
    <property type="entry name" value="DPP6 N-terminal domain-like"/>
    <property type="match status" value="1"/>
</dbReference>
<evidence type="ECO:0000313" key="3">
    <source>
        <dbReference type="Proteomes" id="UP001465976"/>
    </source>
</evidence>
<sequence length="497" mass="56404">MTRDHLSYLPNEILCLILDKLDSLSVIRCAQVSRKLDSVSKDSHLYEYHVKLVLANLEDRTSDPAVGTLARLKQLEKHQQAWSTSTWSYSETYDFSFSRAWELAGGVLGFCDNTNGFTFIRLPSLYREIEKEQRSFKVEEVGGTVEDFSFDPSQDLLVAVTRRVDSGRCWINVHLLTVDEGQPHPSASTPTFCAFEGAWNSDEGEYDIRIFNRRLGIMFMPDDDDDDPCRIGIWDWETGTLIRRLTGPVTFSFLTETLIVYSTRPDEDHPNTFGTLNVADLDREASTPLVLQLPHFPGLYELFIHSEIHSSHTRSARQRRVPFSVSEGDRLFVVGCRMWHGMRHIEAAIFIPLSTFLCHVDSARSNTRSITVLAWDSWGPDGSKIVPIEFPDIWVCYVQGLRAAFLNYSDSILKPGARYSIYDLNPLLGRRRGICQEVEKLRTDQDPEDNLPQTNIPCTVLTGQLPGPDTMPSGLMLSEDALLVVSEEETEITVYSF</sequence>
<accession>A0ABR3FRJ3</accession>
<feature type="domain" description="F-box" evidence="1">
    <location>
        <begin position="3"/>
        <end position="49"/>
    </location>
</feature>